<evidence type="ECO:0000256" key="4">
    <source>
        <dbReference type="ARBA" id="ARBA00023012"/>
    </source>
</evidence>
<dbReference type="SUPFAM" id="SSF47384">
    <property type="entry name" value="Homodimeric domain of signal transducing histidine kinase"/>
    <property type="match status" value="1"/>
</dbReference>
<dbReference type="EC" id="2.7.13.3" evidence="2"/>
<dbReference type="CDD" id="cd00130">
    <property type="entry name" value="PAS"/>
    <property type="match status" value="2"/>
</dbReference>
<dbReference type="Pfam" id="PF00072">
    <property type="entry name" value="Response_reg"/>
    <property type="match status" value="2"/>
</dbReference>
<dbReference type="PROSITE" id="PS50112">
    <property type="entry name" value="PAS"/>
    <property type="match status" value="1"/>
</dbReference>
<dbReference type="Pfam" id="PF02518">
    <property type="entry name" value="HATPase_c"/>
    <property type="match status" value="1"/>
</dbReference>
<keyword evidence="6" id="KW-0175">Coiled coil</keyword>
<keyword evidence="3 5" id="KW-0597">Phosphoprotein</keyword>
<feature type="domain" description="Histidine kinase" evidence="8">
    <location>
        <begin position="677"/>
        <end position="897"/>
    </location>
</feature>
<proteinExistence type="predicted"/>
<dbReference type="Pfam" id="PF08448">
    <property type="entry name" value="PAS_4"/>
    <property type="match status" value="1"/>
</dbReference>
<keyword evidence="4" id="KW-0902">Two-component regulatory system</keyword>
<dbReference type="PANTHER" id="PTHR45339:SF1">
    <property type="entry name" value="HYBRID SIGNAL TRANSDUCTION HISTIDINE KINASE J"/>
    <property type="match status" value="1"/>
</dbReference>
<feature type="region of interest" description="Disordered" evidence="7">
    <location>
        <begin position="1051"/>
        <end position="1078"/>
    </location>
</feature>
<dbReference type="Gene3D" id="3.30.565.10">
    <property type="entry name" value="Histidine kinase-like ATPase, C-terminal domain"/>
    <property type="match status" value="1"/>
</dbReference>
<dbReference type="PROSITE" id="PS50109">
    <property type="entry name" value="HIS_KIN"/>
    <property type="match status" value="1"/>
</dbReference>
<dbReference type="SUPFAM" id="SSF52172">
    <property type="entry name" value="CheY-like"/>
    <property type="match status" value="2"/>
</dbReference>
<evidence type="ECO:0000313" key="11">
    <source>
        <dbReference type="EMBL" id="MBI1622319.1"/>
    </source>
</evidence>
<dbReference type="PRINTS" id="PR00344">
    <property type="entry name" value="BCTRLSENSOR"/>
</dbReference>
<dbReference type="SMART" id="SM00387">
    <property type="entry name" value="HATPase_c"/>
    <property type="match status" value="1"/>
</dbReference>
<dbReference type="CDD" id="cd17546">
    <property type="entry name" value="REC_hyHK_CKI1_RcsC-like"/>
    <property type="match status" value="1"/>
</dbReference>
<comment type="caution">
    <text evidence="11">The sequence shown here is derived from an EMBL/GenBank/DDBJ whole genome shotgun (WGS) entry which is preliminary data.</text>
</comment>
<comment type="catalytic activity">
    <reaction evidence="1">
        <text>ATP + protein L-histidine = ADP + protein N-phospho-L-histidine.</text>
        <dbReference type="EC" id="2.7.13.3"/>
    </reaction>
</comment>
<name>A0ABS0SG87_9HYPH</name>
<feature type="modified residue" description="4-aspartylphosphate" evidence="5">
    <location>
        <position position="1136"/>
    </location>
</feature>
<evidence type="ECO:0000313" key="12">
    <source>
        <dbReference type="Proteomes" id="UP000601789"/>
    </source>
</evidence>
<dbReference type="PROSITE" id="PS50110">
    <property type="entry name" value="RESPONSE_REGULATORY"/>
    <property type="match status" value="2"/>
</dbReference>
<dbReference type="Proteomes" id="UP000601789">
    <property type="component" value="Unassembled WGS sequence"/>
</dbReference>
<feature type="coiled-coil region" evidence="6">
    <location>
        <begin position="250"/>
        <end position="277"/>
    </location>
</feature>
<dbReference type="Gene3D" id="3.30.450.20">
    <property type="entry name" value="PAS domain"/>
    <property type="match status" value="5"/>
</dbReference>
<dbReference type="InterPro" id="IPR013656">
    <property type="entry name" value="PAS_4"/>
</dbReference>
<dbReference type="RefSeq" id="WP_198477859.1">
    <property type="nucleotide sequence ID" value="NZ_JADGMQ010000015.1"/>
</dbReference>
<dbReference type="InterPro" id="IPR003594">
    <property type="entry name" value="HATPase_dom"/>
</dbReference>
<sequence>MQLSDDAVHLLANDTDWVWESDEAHIIRYLSDGYSQVTGADPAEAVGRTRLDKLLDNAGSRSSTACLDSLIAGRAFRDCICQLSTANGKPIDVSLSGIPVVDSDGKFRGYRGTARNISGITGRALSQLPQRDTRLASMLDALQDAFCYYDAQGRLVLYNQAMITMYAGLEDLIRRGTRFEDLVHAAIDRNIWSQDDLDIAVLLEQIRAGRANRAPSEVLIPFSDGRYAIHREMPSDEGGMICVCTDVTALKRRENEVNSAKQNADQLLEDLRRSLDAMYMGVVILDEELNLEIVNKAFYRIWNFDESVFSAGSSFRALIDFNRNNGVYDIPVSEWEAYVTMRLAEIRKGSVEPREFSRADGRTMIYSVTALSGGKRLVCYYDITDMKEREKQVAIALEKARLAETVIDSVPDAIFVKDSDLRYAMVNQAYAQLWNMTPPQMLGRRATDLGVMAAADEFEESERQVLNAGTTFEIEEEFEQGGKKHFRMVRKSRVHTRSGKNYVVGSIFDVTELKQRELDSRGARTYLENVLESLPAGIIIYDTEDRFVLANRQLQETMPEVQDAWHVGCPFRDALRLGHAQGHFRASGNQEVDELYDLDCEAWMDAYLERRRELHRTYIRQNPNGRWYQAIDTRTADGSFIGIRIDITELKQREEELEEAQRKAILADRAKSEFLANMSHEIRTPMNGVLGMAELLARSKLDDRQRTFTDIIVKSGNALLTIINDILDFSKIDAGQLVLDPSPFHLAEAIEDVATLVSTRAKEKDLELIVRVQPGLPTVVVGDVGRFRQIVTNLVGNAVKFTEAGHVLVDVSGHDVGDDVELRVSITDTGIGIPQDKLEQVFEKFSQVDASSTRRHEGTGLGLAITSRLVALMGGDVGVESTHGKGSTFWFTVRFPRAGDHRVNRPTPVDVSGARILIVDDNAVNRAILMEQMTSWGFDACAAESGMEGIAVLKAVHKHGLRVDCMILDYQMPDLTGADVARLVRAIPEIADTPIVMLTSVDQSLGNAIYRSLDIDAHLIKPARSSALLEAIVATIQKHRQRPEEIVEQAAAEAPRLSENAEKRPVSKPTLKVVPPPTEDGLQHKVDILVAEDNEVNQLVFTQILGETGLSFQIVGNGRLGVEAYSQLRPRMILMDVSMPEMNGLEATARIRQLEEGSDRHTPIVGVTAHALKDDRERCLDAGMDDYLSKPISPKALTQKISMWLNAENDAGFALA</sequence>
<dbReference type="InterPro" id="IPR003661">
    <property type="entry name" value="HisK_dim/P_dom"/>
</dbReference>
<feature type="domain" description="Response regulatory" evidence="9">
    <location>
        <begin position="915"/>
        <end position="1036"/>
    </location>
</feature>
<gene>
    <name evidence="11" type="ORF">IOD40_16785</name>
</gene>
<dbReference type="CDD" id="cd16922">
    <property type="entry name" value="HATPase_EvgS-ArcB-TorS-like"/>
    <property type="match status" value="1"/>
</dbReference>
<keyword evidence="12" id="KW-1185">Reference proteome</keyword>
<evidence type="ECO:0000256" key="7">
    <source>
        <dbReference type="SAM" id="MobiDB-lite"/>
    </source>
</evidence>
<evidence type="ECO:0000259" key="10">
    <source>
        <dbReference type="PROSITE" id="PS50112"/>
    </source>
</evidence>
<accession>A0ABS0SG87</accession>
<feature type="domain" description="PAS" evidence="10">
    <location>
        <begin position="399"/>
        <end position="469"/>
    </location>
</feature>
<feature type="domain" description="Response regulatory" evidence="9">
    <location>
        <begin position="1087"/>
        <end position="1205"/>
    </location>
</feature>
<dbReference type="InterPro" id="IPR011006">
    <property type="entry name" value="CheY-like_superfamily"/>
</dbReference>
<dbReference type="InterPro" id="IPR005467">
    <property type="entry name" value="His_kinase_dom"/>
</dbReference>
<dbReference type="SUPFAM" id="SSF55785">
    <property type="entry name" value="PYP-like sensor domain (PAS domain)"/>
    <property type="match status" value="5"/>
</dbReference>
<dbReference type="Pfam" id="PF00512">
    <property type="entry name" value="HisKA"/>
    <property type="match status" value="1"/>
</dbReference>
<dbReference type="Pfam" id="PF13426">
    <property type="entry name" value="PAS_9"/>
    <property type="match status" value="1"/>
</dbReference>
<organism evidence="11 12">
    <name type="scientific">Aquamicrobium zhengzhouense</name>
    <dbReference type="NCBI Taxonomy" id="2781738"/>
    <lineage>
        <taxon>Bacteria</taxon>
        <taxon>Pseudomonadati</taxon>
        <taxon>Pseudomonadota</taxon>
        <taxon>Alphaproteobacteria</taxon>
        <taxon>Hyphomicrobiales</taxon>
        <taxon>Phyllobacteriaceae</taxon>
        <taxon>Aquamicrobium</taxon>
    </lineage>
</organism>
<dbReference type="CDD" id="cd00082">
    <property type="entry name" value="HisKA"/>
    <property type="match status" value="1"/>
</dbReference>
<dbReference type="InterPro" id="IPR000014">
    <property type="entry name" value="PAS"/>
</dbReference>
<feature type="modified residue" description="4-aspartylphosphate" evidence="5">
    <location>
        <position position="969"/>
    </location>
</feature>
<dbReference type="PANTHER" id="PTHR45339">
    <property type="entry name" value="HYBRID SIGNAL TRANSDUCTION HISTIDINE KINASE J"/>
    <property type="match status" value="1"/>
</dbReference>
<dbReference type="Gene3D" id="1.10.287.130">
    <property type="match status" value="1"/>
</dbReference>
<evidence type="ECO:0000256" key="1">
    <source>
        <dbReference type="ARBA" id="ARBA00000085"/>
    </source>
</evidence>
<dbReference type="SUPFAM" id="SSF55874">
    <property type="entry name" value="ATPase domain of HSP90 chaperone/DNA topoisomerase II/histidine kinase"/>
    <property type="match status" value="1"/>
</dbReference>
<feature type="coiled-coil region" evidence="6">
    <location>
        <begin position="643"/>
        <end position="670"/>
    </location>
</feature>
<dbReference type="SMART" id="SM00091">
    <property type="entry name" value="PAS"/>
    <property type="match status" value="5"/>
</dbReference>
<evidence type="ECO:0000256" key="2">
    <source>
        <dbReference type="ARBA" id="ARBA00012438"/>
    </source>
</evidence>
<evidence type="ECO:0000256" key="3">
    <source>
        <dbReference type="ARBA" id="ARBA00022553"/>
    </source>
</evidence>
<dbReference type="NCBIfam" id="TIGR00229">
    <property type="entry name" value="sensory_box"/>
    <property type="match status" value="1"/>
</dbReference>
<evidence type="ECO:0000256" key="6">
    <source>
        <dbReference type="SAM" id="Coils"/>
    </source>
</evidence>
<protein>
    <recommendedName>
        <fullName evidence="2">histidine kinase</fullName>
        <ecNumber evidence="2">2.7.13.3</ecNumber>
    </recommendedName>
</protein>
<evidence type="ECO:0000256" key="5">
    <source>
        <dbReference type="PROSITE-ProRule" id="PRU00169"/>
    </source>
</evidence>
<dbReference type="EMBL" id="JADGMQ010000015">
    <property type="protein sequence ID" value="MBI1622319.1"/>
    <property type="molecule type" value="Genomic_DNA"/>
</dbReference>
<dbReference type="InterPro" id="IPR004358">
    <property type="entry name" value="Sig_transdc_His_kin-like_C"/>
</dbReference>
<dbReference type="Gene3D" id="3.40.50.2300">
    <property type="match status" value="2"/>
</dbReference>
<dbReference type="InterPro" id="IPR035965">
    <property type="entry name" value="PAS-like_dom_sf"/>
</dbReference>
<dbReference type="Pfam" id="PF12860">
    <property type="entry name" value="PAS_7"/>
    <property type="match status" value="3"/>
</dbReference>
<evidence type="ECO:0000259" key="8">
    <source>
        <dbReference type="PROSITE" id="PS50109"/>
    </source>
</evidence>
<dbReference type="InterPro" id="IPR001789">
    <property type="entry name" value="Sig_transdc_resp-reg_receiver"/>
</dbReference>
<dbReference type="InterPro" id="IPR036097">
    <property type="entry name" value="HisK_dim/P_sf"/>
</dbReference>
<dbReference type="InterPro" id="IPR036890">
    <property type="entry name" value="HATPase_C_sf"/>
</dbReference>
<reference evidence="11 12" key="1">
    <citation type="submission" date="2020-10" db="EMBL/GenBank/DDBJ databases">
        <title>Aquamicrobium zhengzhouensis sp. nov., a exopolysaccharide producing bacterium isolated from farmland soil.</title>
        <authorList>
            <person name="Wang X."/>
        </authorList>
    </citation>
    <scope>NUCLEOTIDE SEQUENCE [LARGE SCALE GENOMIC DNA]</scope>
    <source>
        <strain evidence="12">cd-1</strain>
    </source>
</reference>
<dbReference type="SMART" id="SM00388">
    <property type="entry name" value="HisKA"/>
    <property type="match status" value="1"/>
</dbReference>
<dbReference type="SMART" id="SM00448">
    <property type="entry name" value="REC"/>
    <property type="match status" value="2"/>
</dbReference>
<evidence type="ECO:0000259" key="9">
    <source>
        <dbReference type="PROSITE" id="PS50110"/>
    </source>
</evidence>